<reference evidence="2 3" key="1">
    <citation type="submission" date="2018-03" db="EMBL/GenBank/DDBJ databases">
        <title>Genome sequence of Lactococcus lactis strain 14B4 from almond drupe.</title>
        <authorList>
            <person name="Tran T.D."/>
            <person name="McGarvey J.A."/>
            <person name="Huynh S."/>
            <person name="Parker C.T."/>
        </authorList>
    </citation>
    <scope>NUCLEOTIDE SEQUENCE [LARGE SCALE GENOMIC DNA]</scope>
    <source>
        <strain evidence="2 3">14B4</strain>
    </source>
</reference>
<organism evidence="2 3">
    <name type="scientific">Lactococcus lactis subsp. lactis</name>
    <name type="common">Streptococcus lactis</name>
    <dbReference type="NCBI Taxonomy" id="1360"/>
    <lineage>
        <taxon>Bacteria</taxon>
        <taxon>Bacillati</taxon>
        <taxon>Bacillota</taxon>
        <taxon>Bacilli</taxon>
        <taxon>Lactobacillales</taxon>
        <taxon>Streptococcaceae</taxon>
        <taxon>Lactococcus</taxon>
    </lineage>
</organism>
<evidence type="ECO:0000313" key="3">
    <source>
        <dbReference type="Proteomes" id="UP000245919"/>
    </source>
</evidence>
<protein>
    <submittedName>
        <fullName evidence="2">Uncharacterized protein</fullName>
    </submittedName>
</protein>
<dbReference type="EMBL" id="CP028160">
    <property type="protein sequence ID" value="AWN67032.1"/>
    <property type="molecule type" value="Genomic_DNA"/>
</dbReference>
<sequence length="68" mass="7563">MTAKEAKESFLNFIKQLVVNTGFTVSDILDNDFETIVGVINSNDDDSEPSSIEEETEVMSLGDFMNKL</sequence>
<dbReference type="AlphaFoldDB" id="A0A2Z3KHA3"/>
<evidence type="ECO:0000256" key="1">
    <source>
        <dbReference type="SAM" id="MobiDB-lite"/>
    </source>
</evidence>
<gene>
    <name evidence="2" type="ORF">LL14B4_04820</name>
</gene>
<name>A0A2Z3KHA3_LACLL</name>
<accession>A0A2Z3KHA3</accession>
<feature type="region of interest" description="Disordered" evidence="1">
    <location>
        <begin position="42"/>
        <end position="68"/>
    </location>
</feature>
<feature type="compositionally biased region" description="Acidic residues" evidence="1">
    <location>
        <begin position="43"/>
        <end position="57"/>
    </location>
</feature>
<dbReference type="Proteomes" id="UP000245919">
    <property type="component" value="Chromosome"/>
</dbReference>
<proteinExistence type="predicted"/>
<evidence type="ECO:0000313" key="2">
    <source>
        <dbReference type="EMBL" id="AWN67032.1"/>
    </source>
</evidence>